<dbReference type="Proteomes" id="UP000007967">
    <property type="component" value="Chromosome"/>
</dbReference>
<sequence length="98" mass="10596">MVQTDFAEPNGAQPDDGFSAAVEQAKGVLMESFGVSARQAGELVHGWARQCDCPPDEVADIFIHQVWQGDRTCSDRAVARLLEDALRNLPESGALPVE</sequence>
<keyword evidence="3" id="KW-1185">Reference proteome</keyword>
<reference evidence="3" key="1">
    <citation type="submission" date="2009-09" db="EMBL/GenBank/DDBJ databases">
        <title>The complete genome of Kribbella flavida DSM 17836.</title>
        <authorList>
            <consortium name="US DOE Joint Genome Institute (JGI-PGF)"/>
            <person name="Lucas S."/>
            <person name="Copeland A."/>
            <person name="Lapidus A."/>
            <person name="Glavina del Rio T."/>
            <person name="Dalin E."/>
            <person name="Tice H."/>
            <person name="Bruce D."/>
            <person name="Goodwin L."/>
            <person name="Pitluck S."/>
            <person name="Kyrpides N."/>
            <person name="Mavromatis K."/>
            <person name="Ivanova N."/>
            <person name="Saunders E."/>
            <person name="Brettin T."/>
            <person name="Detter J.C."/>
            <person name="Han C."/>
            <person name="Larimer F."/>
            <person name="Land M."/>
            <person name="Hauser L."/>
            <person name="Markowitz V."/>
            <person name="Cheng J.-F."/>
            <person name="Hugenholtz P."/>
            <person name="Woyke T."/>
            <person name="Wu D."/>
            <person name="Pukall R."/>
            <person name="Klenk H.-P."/>
            <person name="Eisen J.A."/>
        </authorList>
    </citation>
    <scope>NUCLEOTIDE SEQUENCE [LARGE SCALE GENOMIC DNA]</scope>
    <source>
        <strain evidence="3">DSM 17836 / JCM 10339 / NBRC 14399</strain>
    </source>
</reference>
<dbReference type="HOGENOM" id="CLU_2330091_0_0_11"/>
<gene>
    <name evidence="2" type="ordered locus">Kfla_1147</name>
</gene>
<evidence type="ECO:0000313" key="3">
    <source>
        <dbReference type="Proteomes" id="UP000007967"/>
    </source>
</evidence>
<dbReference type="InterPro" id="IPR036388">
    <property type="entry name" value="WH-like_DNA-bd_sf"/>
</dbReference>
<dbReference type="AlphaFoldDB" id="D2Q2S0"/>
<dbReference type="Pfam" id="PF03861">
    <property type="entry name" value="ANTAR"/>
    <property type="match status" value="1"/>
</dbReference>
<dbReference type="InterPro" id="IPR005561">
    <property type="entry name" value="ANTAR"/>
</dbReference>
<organism evidence="2 3">
    <name type="scientific">Kribbella flavida (strain DSM 17836 / JCM 10339 / NBRC 14399)</name>
    <dbReference type="NCBI Taxonomy" id="479435"/>
    <lineage>
        <taxon>Bacteria</taxon>
        <taxon>Bacillati</taxon>
        <taxon>Actinomycetota</taxon>
        <taxon>Actinomycetes</taxon>
        <taxon>Propionibacteriales</taxon>
        <taxon>Kribbellaceae</taxon>
        <taxon>Kribbella</taxon>
    </lineage>
</organism>
<dbReference type="EMBL" id="CP001736">
    <property type="protein sequence ID" value="ADB30251.1"/>
    <property type="molecule type" value="Genomic_DNA"/>
</dbReference>
<dbReference type="OrthoDB" id="3831072at2"/>
<evidence type="ECO:0000259" key="1">
    <source>
        <dbReference type="Pfam" id="PF03861"/>
    </source>
</evidence>
<dbReference type="KEGG" id="kfl:Kfla_1147"/>
<protein>
    <recommendedName>
        <fullName evidence="1">ANTAR domain-containing protein</fullName>
    </recommendedName>
</protein>
<proteinExistence type="predicted"/>
<dbReference type="RefSeq" id="WP_012918807.1">
    <property type="nucleotide sequence ID" value="NC_013729.1"/>
</dbReference>
<dbReference type="Gene3D" id="1.10.10.10">
    <property type="entry name" value="Winged helix-like DNA-binding domain superfamily/Winged helix DNA-binding domain"/>
    <property type="match status" value="1"/>
</dbReference>
<feature type="domain" description="ANTAR" evidence="1">
    <location>
        <begin position="20"/>
        <end position="60"/>
    </location>
</feature>
<dbReference type="GO" id="GO:0003723">
    <property type="term" value="F:RNA binding"/>
    <property type="evidence" value="ECO:0007669"/>
    <property type="project" value="InterPro"/>
</dbReference>
<evidence type="ECO:0000313" key="2">
    <source>
        <dbReference type="EMBL" id="ADB30251.1"/>
    </source>
</evidence>
<accession>D2Q2S0</accession>
<name>D2Q2S0_KRIFD</name>
<reference evidence="2 3" key="2">
    <citation type="journal article" date="2010" name="Stand. Genomic Sci.">
        <title>Complete genome sequence of Kribbella flavida type strain (IFO 14399).</title>
        <authorList>
            <person name="Pukall R."/>
            <person name="Lapidus A."/>
            <person name="Glavina Del Rio T."/>
            <person name="Copeland A."/>
            <person name="Tice H."/>
            <person name="Cheng J.-F."/>
            <person name="Lucas S."/>
            <person name="Chen F."/>
            <person name="Nolan M."/>
            <person name="LaButti K."/>
            <person name="Pati A."/>
            <person name="Ivanova N."/>
            <person name="Mavrommatis K."/>
            <person name="Mikhailova N."/>
            <person name="Pitluck S."/>
            <person name="Bruce D."/>
            <person name="Goodwin L."/>
            <person name="Land M."/>
            <person name="Hauser L."/>
            <person name="Chang Y.-J."/>
            <person name="Jeffries C.D."/>
            <person name="Chen A."/>
            <person name="Palaniappan K."/>
            <person name="Chain P."/>
            <person name="Rohde M."/>
            <person name="Goeker M."/>
            <person name="Bristow J."/>
            <person name="Eisen J.A."/>
            <person name="Markowitz V."/>
            <person name="Hugenholtz P."/>
            <person name="Kyrpides N.C."/>
            <person name="Klenk H.-P."/>
            <person name="Brettin T."/>
        </authorList>
    </citation>
    <scope>NUCLEOTIDE SEQUENCE [LARGE SCALE GENOMIC DNA]</scope>
    <source>
        <strain evidence="3">DSM 17836 / JCM 10339 / NBRC 14399</strain>
    </source>
</reference>